<dbReference type="AlphaFoldDB" id="A0AA45USQ9"/>
<dbReference type="Gene3D" id="3.30.420.40">
    <property type="match status" value="2"/>
</dbReference>
<keyword evidence="1" id="KW-0408">Iron</keyword>
<dbReference type="PRINTS" id="PR00789">
    <property type="entry name" value="OSIALOPTASE"/>
</dbReference>
<reference evidence="4" key="1">
    <citation type="submission" date="2016-03" db="EMBL/GenBank/DDBJ databases">
        <authorList>
            <person name="Loux Valentin"/>
        </authorList>
    </citation>
    <scope>NUCLEOTIDE SEQUENCE [LARGE SCALE GENOMIC DNA]</scope>
    <source>
        <strain evidence="4">C1</strain>
    </source>
</reference>
<name>A0AA45USQ9_ANAPH</name>
<protein>
    <submittedName>
        <fullName evidence="3">tRNA N6-adenosine threonylcarbamoyltransferase, mitochondrial</fullName>
    </submittedName>
</protein>
<dbReference type="Pfam" id="PF00814">
    <property type="entry name" value="TsaD"/>
    <property type="match status" value="1"/>
</dbReference>
<dbReference type="InterPro" id="IPR017861">
    <property type="entry name" value="KAE1/TsaD"/>
</dbReference>
<gene>
    <name evidence="3" type="primary">OSGEPL1</name>
    <name evidence="3" type="ORF">ANAPC1_00463</name>
</gene>
<evidence type="ECO:0000313" key="4">
    <source>
        <dbReference type="Proteomes" id="UP000078419"/>
    </source>
</evidence>
<dbReference type="InterPro" id="IPR000905">
    <property type="entry name" value="Gcp-like_dom"/>
</dbReference>
<dbReference type="EMBL" id="FLLR01000013">
    <property type="protein sequence ID" value="SBO14119.1"/>
    <property type="molecule type" value="Genomic_DNA"/>
</dbReference>
<evidence type="ECO:0000256" key="1">
    <source>
        <dbReference type="ARBA" id="ARBA00023004"/>
    </source>
</evidence>
<proteinExistence type="predicted"/>
<evidence type="ECO:0000313" key="3">
    <source>
        <dbReference type="EMBL" id="SBO14119.1"/>
    </source>
</evidence>
<dbReference type="RefSeq" id="WP_064669886.1">
    <property type="nucleotide sequence ID" value="NZ_FLLR01000013.1"/>
</dbReference>
<feature type="domain" description="Gcp-like" evidence="2">
    <location>
        <begin position="1"/>
        <end position="73"/>
    </location>
</feature>
<dbReference type="Proteomes" id="UP000078419">
    <property type="component" value="Unassembled WGS sequence"/>
</dbReference>
<sequence>MFAKAVSYATKKPIIAVNHCELSCFRARMRIKKFSFLVLSDGHCHFMLAPDIDAYSTLGDEIDDALGEAFVQVCLGQGIRVIWRPMLRYFELRQDSLSYDLRCCCGIFASFTVY</sequence>
<comment type="caution">
    <text evidence="3">The sequence shown here is derived from an EMBL/GenBank/DDBJ whole genome shotgun (WGS) entry which is preliminary data.</text>
</comment>
<organism evidence="3 4">
    <name type="scientific">Anaplasma phagocytophilum</name>
    <name type="common">Ehrlichia phagocytophila</name>
    <dbReference type="NCBI Taxonomy" id="948"/>
    <lineage>
        <taxon>Bacteria</taxon>
        <taxon>Pseudomonadati</taxon>
        <taxon>Pseudomonadota</taxon>
        <taxon>Alphaproteobacteria</taxon>
        <taxon>Rickettsiales</taxon>
        <taxon>Anaplasmataceae</taxon>
        <taxon>Anaplasma</taxon>
        <taxon>phagocytophilum group</taxon>
    </lineage>
</organism>
<evidence type="ECO:0000259" key="2">
    <source>
        <dbReference type="Pfam" id="PF00814"/>
    </source>
</evidence>
<accession>A0AA45USQ9</accession>